<dbReference type="EC" id="2.7.7.65" evidence="1"/>
<dbReference type="PANTHER" id="PTHR45138:SF9">
    <property type="entry name" value="DIGUANYLATE CYCLASE DGCM-RELATED"/>
    <property type="match status" value="1"/>
</dbReference>
<accession>A0A8J3H7R7</accession>
<comment type="catalytic activity">
    <reaction evidence="2">
        <text>2 GTP = 3',3'-c-di-GMP + 2 diphosphate</text>
        <dbReference type="Rhea" id="RHEA:24898"/>
        <dbReference type="ChEBI" id="CHEBI:33019"/>
        <dbReference type="ChEBI" id="CHEBI:37565"/>
        <dbReference type="ChEBI" id="CHEBI:58805"/>
        <dbReference type="EC" id="2.7.7.65"/>
    </reaction>
</comment>
<feature type="domain" description="Response regulatory" evidence="4">
    <location>
        <begin position="4"/>
        <end position="120"/>
    </location>
</feature>
<dbReference type="GO" id="GO:0043709">
    <property type="term" value="P:cell adhesion involved in single-species biofilm formation"/>
    <property type="evidence" value="ECO:0007669"/>
    <property type="project" value="TreeGrafter"/>
</dbReference>
<reference evidence="6" key="1">
    <citation type="journal article" date="2014" name="Int. J. Syst. Evol. Microbiol.">
        <title>Complete genome sequence of Corynebacterium casei LMG S-19264T (=DSM 44701T), isolated from a smear-ripened cheese.</title>
        <authorList>
            <consortium name="US DOE Joint Genome Institute (JGI-PGF)"/>
            <person name="Walter F."/>
            <person name="Albersmeier A."/>
            <person name="Kalinowski J."/>
            <person name="Ruckert C."/>
        </authorList>
    </citation>
    <scope>NUCLEOTIDE SEQUENCE</scope>
    <source>
        <strain evidence="6">CGMCC 1.7081</strain>
    </source>
</reference>
<dbReference type="GO" id="GO:1902201">
    <property type="term" value="P:negative regulation of bacterial-type flagellum-dependent cell motility"/>
    <property type="evidence" value="ECO:0007669"/>
    <property type="project" value="TreeGrafter"/>
</dbReference>
<dbReference type="InterPro" id="IPR011006">
    <property type="entry name" value="CheY-like_superfamily"/>
</dbReference>
<dbReference type="SUPFAM" id="SSF52172">
    <property type="entry name" value="CheY-like"/>
    <property type="match status" value="2"/>
</dbReference>
<comment type="caution">
    <text evidence="3">Lacks conserved residue(s) required for the propagation of feature annotation.</text>
</comment>
<dbReference type="InterPro" id="IPR000160">
    <property type="entry name" value="GGDEF_dom"/>
</dbReference>
<dbReference type="SMART" id="SM00448">
    <property type="entry name" value="REC"/>
    <property type="match status" value="1"/>
</dbReference>
<protein>
    <recommendedName>
        <fullName evidence="1">diguanylate cyclase</fullName>
        <ecNumber evidence="1">2.7.7.65</ecNumber>
    </recommendedName>
</protein>
<dbReference type="InterPro" id="IPR001789">
    <property type="entry name" value="Sig_transdc_resp-reg_receiver"/>
</dbReference>
<proteinExistence type="predicted"/>
<dbReference type="PROSITE" id="PS50887">
    <property type="entry name" value="GGDEF"/>
    <property type="match status" value="1"/>
</dbReference>
<dbReference type="GO" id="GO:0000160">
    <property type="term" value="P:phosphorelay signal transduction system"/>
    <property type="evidence" value="ECO:0007669"/>
    <property type="project" value="InterPro"/>
</dbReference>
<sequence length="482" mass="52823">MQGTILILDGVATTRIMLKVQLSAAWYRVVQIGRLAGILQLVRKVRPDLIITSLTLPDGDASRLPQLLRPDPLLAAIPILAIVGENDRAARLRALEAGMDEALSQPVDDRLLQARVRSLIRSGFSAEEMDLATAPLPLQGYSAQGLADPARSYVPPPSRAQVMLLNRQDRSTREWRSAMRDCCHHQIESHRIGDMHPLFQGQPPDAVVVELAEHDDAGLNLLADLRARGTTRESAVIAVPEPGNARLAAEALDRGAHDVLTNGFDPDELALKLDAQLRRKQRSDRMRATLRNELRAAVQDSMTGLYNRRYAMPRLAEIARAAKERNESFAVLLADLDHFKRINDRWGHPAGDAVLIEAAERLRAALHPGDLIARMGGEEFLIALPRCRPEEAESAARRLCAAIQSSPFQTSATAEPIAMTVSIGVALSTPETGRFGSPLPGQEKEDPAQALSRLIRRADRALYSAKRSGRNRVRLAQPAATA</sequence>
<dbReference type="PROSITE" id="PS50110">
    <property type="entry name" value="RESPONSE_REGULATORY"/>
    <property type="match status" value="1"/>
</dbReference>
<dbReference type="Pfam" id="PF00072">
    <property type="entry name" value="Response_reg"/>
    <property type="match status" value="1"/>
</dbReference>
<organism evidence="6 7">
    <name type="scientific">Pseudodonghicola xiamenensis</name>
    <dbReference type="NCBI Taxonomy" id="337702"/>
    <lineage>
        <taxon>Bacteria</taxon>
        <taxon>Pseudomonadati</taxon>
        <taxon>Pseudomonadota</taxon>
        <taxon>Alphaproteobacteria</taxon>
        <taxon>Rhodobacterales</taxon>
        <taxon>Paracoccaceae</taxon>
        <taxon>Pseudodonghicola</taxon>
    </lineage>
</organism>
<evidence type="ECO:0000259" key="5">
    <source>
        <dbReference type="PROSITE" id="PS50887"/>
    </source>
</evidence>
<dbReference type="SMART" id="SM00267">
    <property type="entry name" value="GGDEF"/>
    <property type="match status" value="1"/>
</dbReference>
<dbReference type="Proteomes" id="UP000611500">
    <property type="component" value="Unassembled WGS sequence"/>
</dbReference>
<dbReference type="GO" id="GO:0005886">
    <property type="term" value="C:plasma membrane"/>
    <property type="evidence" value="ECO:0007669"/>
    <property type="project" value="TreeGrafter"/>
</dbReference>
<dbReference type="CDD" id="cd01949">
    <property type="entry name" value="GGDEF"/>
    <property type="match status" value="1"/>
</dbReference>
<evidence type="ECO:0000313" key="6">
    <source>
        <dbReference type="EMBL" id="GHG97416.1"/>
    </source>
</evidence>
<dbReference type="EMBL" id="BNAP01000018">
    <property type="protein sequence ID" value="GHG97416.1"/>
    <property type="molecule type" value="Genomic_DNA"/>
</dbReference>
<evidence type="ECO:0000313" key="7">
    <source>
        <dbReference type="Proteomes" id="UP000611500"/>
    </source>
</evidence>
<dbReference type="PANTHER" id="PTHR45138">
    <property type="entry name" value="REGULATORY COMPONENTS OF SENSORY TRANSDUCTION SYSTEM"/>
    <property type="match status" value="1"/>
</dbReference>
<evidence type="ECO:0000256" key="3">
    <source>
        <dbReference type="PROSITE-ProRule" id="PRU00169"/>
    </source>
</evidence>
<dbReference type="NCBIfam" id="TIGR00254">
    <property type="entry name" value="GGDEF"/>
    <property type="match status" value="1"/>
</dbReference>
<dbReference type="FunFam" id="3.30.70.270:FF:000001">
    <property type="entry name" value="Diguanylate cyclase domain protein"/>
    <property type="match status" value="1"/>
</dbReference>
<feature type="domain" description="GGDEF" evidence="5">
    <location>
        <begin position="327"/>
        <end position="478"/>
    </location>
</feature>
<evidence type="ECO:0000256" key="1">
    <source>
        <dbReference type="ARBA" id="ARBA00012528"/>
    </source>
</evidence>
<reference evidence="6" key="2">
    <citation type="submission" date="2020-09" db="EMBL/GenBank/DDBJ databases">
        <authorList>
            <person name="Sun Q."/>
            <person name="Zhou Y."/>
        </authorList>
    </citation>
    <scope>NUCLEOTIDE SEQUENCE</scope>
    <source>
        <strain evidence="6">CGMCC 1.7081</strain>
    </source>
</reference>
<dbReference type="RefSeq" id="WP_028094552.1">
    <property type="nucleotide sequence ID" value="NZ_BNAP01000018.1"/>
</dbReference>
<comment type="caution">
    <text evidence="6">The sequence shown here is derived from an EMBL/GenBank/DDBJ whole genome shotgun (WGS) entry which is preliminary data.</text>
</comment>
<dbReference type="Pfam" id="PF00990">
    <property type="entry name" value="GGDEF"/>
    <property type="match status" value="1"/>
</dbReference>
<gene>
    <name evidence="6" type="ORF">GCM10010961_32270</name>
</gene>
<dbReference type="InterPro" id="IPR043128">
    <property type="entry name" value="Rev_trsase/Diguanyl_cyclase"/>
</dbReference>
<name>A0A8J3H7R7_9RHOB</name>
<evidence type="ECO:0000256" key="2">
    <source>
        <dbReference type="ARBA" id="ARBA00034247"/>
    </source>
</evidence>
<dbReference type="SUPFAM" id="SSF55073">
    <property type="entry name" value="Nucleotide cyclase"/>
    <property type="match status" value="1"/>
</dbReference>
<dbReference type="AlphaFoldDB" id="A0A8J3H7R7"/>
<dbReference type="InterPro" id="IPR050469">
    <property type="entry name" value="Diguanylate_Cyclase"/>
</dbReference>
<dbReference type="Gene3D" id="3.40.50.2300">
    <property type="match status" value="1"/>
</dbReference>
<evidence type="ECO:0000259" key="4">
    <source>
        <dbReference type="PROSITE" id="PS50110"/>
    </source>
</evidence>
<keyword evidence="7" id="KW-1185">Reference proteome</keyword>
<dbReference type="InterPro" id="IPR029787">
    <property type="entry name" value="Nucleotide_cyclase"/>
</dbReference>
<dbReference type="Gene3D" id="3.30.70.270">
    <property type="match status" value="1"/>
</dbReference>
<dbReference type="GO" id="GO:0052621">
    <property type="term" value="F:diguanylate cyclase activity"/>
    <property type="evidence" value="ECO:0007669"/>
    <property type="project" value="UniProtKB-EC"/>
</dbReference>